<evidence type="ECO:0000313" key="2">
    <source>
        <dbReference type="Proteomes" id="UP001286456"/>
    </source>
</evidence>
<keyword evidence="2" id="KW-1185">Reference proteome</keyword>
<accession>A0AAE0MHN3</accession>
<evidence type="ECO:0000313" key="1">
    <source>
        <dbReference type="EMBL" id="KAK3332555.1"/>
    </source>
</evidence>
<proteinExistence type="predicted"/>
<reference evidence="1" key="1">
    <citation type="journal article" date="2023" name="Mol. Phylogenet. Evol.">
        <title>Genome-scale phylogeny and comparative genomics of the fungal order Sordariales.</title>
        <authorList>
            <person name="Hensen N."/>
            <person name="Bonometti L."/>
            <person name="Westerberg I."/>
            <person name="Brannstrom I.O."/>
            <person name="Guillou S."/>
            <person name="Cros-Aarteil S."/>
            <person name="Calhoun S."/>
            <person name="Haridas S."/>
            <person name="Kuo A."/>
            <person name="Mondo S."/>
            <person name="Pangilinan J."/>
            <person name="Riley R."/>
            <person name="LaButti K."/>
            <person name="Andreopoulos B."/>
            <person name="Lipzen A."/>
            <person name="Chen C."/>
            <person name="Yan M."/>
            <person name="Daum C."/>
            <person name="Ng V."/>
            <person name="Clum A."/>
            <person name="Steindorff A."/>
            <person name="Ohm R.A."/>
            <person name="Martin F."/>
            <person name="Silar P."/>
            <person name="Natvig D.O."/>
            <person name="Lalanne C."/>
            <person name="Gautier V."/>
            <person name="Ament-Velasquez S.L."/>
            <person name="Kruys A."/>
            <person name="Hutchinson M.I."/>
            <person name="Powell A.J."/>
            <person name="Barry K."/>
            <person name="Miller A.N."/>
            <person name="Grigoriev I.V."/>
            <person name="Debuchy R."/>
            <person name="Gladieux P."/>
            <person name="Hiltunen Thoren M."/>
            <person name="Johannesson H."/>
        </authorList>
    </citation>
    <scope>NUCLEOTIDE SEQUENCE</scope>
    <source>
        <strain evidence="1">SMH4131-1</strain>
    </source>
</reference>
<dbReference type="EMBL" id="JAUEPO010000002">
    <property type="protein sequence ID" value="KAK3332555.1"/>
    <property type="molecule type" value="Genomic_DNA"/>
</dbReference>
<comment type="caution">
    <text evidence="1">The sequence shown here is derived from an EMBL/GenBank/DDBJ whole genome shotgun (WGS) entry which is preliminary data.</text>
</comment>
<dbReference type="Proteomes" id="UP001286456">
    <property type="component" value="Unassembled WGS sequence"/>
</dbReference>
<reference evidence="1" key="2">
    <citation type="submission" date="2023-06" db="EMBL/GenBank/DDBJ databases">
        <authorList>
            <consortium name="Lawrence Berkeley National Laboratory"/>
            <person name="Haridas S."/>
            <person name="Hensen N."/>
            <person name="Bonometti L."/>
            <person name="Westerberg I."/>
            <person name="Brannstrom I.O."/>
            <person name="Guillou S."/>
            <person name="Cros-Aarteil S."/>
            <person name="Calhoun S."/>
            <person name="Kuo A."/>
            <person name="Mondo S."/>
            <person name="Pangilinan J."/>
            <person name="Riley R."/>
            <person name="Labutti K."/>
            <person name="Andreopoulos B."/>
            <person name="Lipzen A."/>
            <person name="Chen C."/>
            <person name="Yanf M."/>
            <person name="Daum C."/>
            <person name="Ng V."/>
            <person name="Clum A."/>
            <person name="Steindorff A."/>
            <person name="Ohm R."/>
            <person name="Martin F."/>
            <person name="Silar P."/>
            <person name="Natvig D."/>
            <person name="Lalanne C."/>
            <person name="Gautier V."/>
            <person name="Ament-Velasquez S.L."/>
            <person name="Kruys A."/>
            <person name="Hutchinson M.I."/>
            <person name="Powell A.J."/>
            <person name="Barry K."/>
            <person name="Miller A.N."/>
            <person name="Grigoriev I.V."/>
            <person name="Debuchy R."/>
            <person name="Gladieux P."/>
            <person name="Thoren M.H."/>
            <person name="Johannesson H."/>
        </authorList>
    </citation>
    <scope>NUCLEOTIDE SEQUENCE</scope>
    <source>
        <strain evidence="1">SMH4131-1</strain>
    </source>
</reference>
<sequence length="169" mass="18591">MSCHFLTCLVSLSPRMVRPSPSLAPSRNSGAIDCYSQPVKPIPPSPKAIRAVAISGLLCRLVFRYESLTSKTALEFGTFFISTALLSFISCFRSMSASPCCHNNRLVMVLRHASYILSLDQCQRTGTEIYKSMNNPIVKSPIISCEYLSVHPNFNTSSAAHRIQQASSI</sequence>
<gene>
    <name evidence="1" type="ORF">B0T19DRAFT_415967</name>
</gene>
<protein>
    <submittedName>
        <fullName evidence="1">Uncharacterized protein</fullName>
    </submittedName>
</protein>
<organism evidence="1 2">
    <name type="scientific">Cercophora scortea</name>
    <dbReference type="NCBI Taxonomy" id="314031"/>
    <lineage>
        <taxon>Eukaryota</taxon>
        <taxon>Fungi</taxon>
        <taxon>Dikarya</taxon>
        <taxon>Ascomycota</taxon>
        <taxon>Pezizomycotina</taxon>
        <taxon>Sordariomycetes</taxon>
        <taxon>Sordariomycetidae</taxon>
        <taxon>Sordariales</taxon>
        <taxon>Lasiosphaeriaceae</taxon>
        <taxon>Cercophora</taxon>
    </lineage>
</organism>
<dbReference type="AlphaFoldDB" id="A0AAE0MHN3"/>
<name>A0AAE0MHN3_9PEZI</name>